<protein>
    <submittedName>
        <fullName evidence="1">Uncharacterized protein</fullName>
    </submittedName>
</protein>
<sequence length="41" mass="4675">MTTSNNNKITIQVQVRPYDESCRCGHTFQFSCGRGILHFGK</sequence>
<evidence type="ECO:0000313" key="1">
    <source>
        <dbReference type="EMBL" id="JAH85597.1"/>
    </source>
</evidence>
<reference evidence="1" key="1">
    <citation type="submission" date="2014-11" db="EMBL/GenBank/DDBJ databases">
        <authorList>
            <person name="Amaro Gonzalez C."/>
        </authorList>
    </citation>
    <scope>NUCLEOTIDE SEQUENCE</scope>
</reference>
<proteinExistence type="predicted"/>
<dbReference type="AlphaFoldDB" id="A0A0E9W5F6"/>
<organism evidence="1">
    <name type="scientific">Anguilla anguilla</name>
    <name type="common">European freshwater eel</name>
    <name type="synonym">Muraena anguilla</name>
    <dbReference type="NCBI Taxonomy" id="7936"/>
    <lineage>
        <taxon>Eukaryota</taxon>
        <taxon>Metazoa</taxon>
        <taxon>Chordata</taxon>
        <taxon>Craniata</taxon>
        <taxon>Vertebrata</taxon>
        <taxon>Euteleostomi</taxon>
        <taxon>Actinopterygii</taxon>
        <taxon>Neopterygii</taxon>
        <taxon>Teleostei</taxon>
        <taxon>Anguilliformes</taxon>
        <taxon>Anguillidae</taxon>
        <taxon>Anguilla</taxon>
    </lineage>
</organism>
<name>A0A0E9W5F6_ANGAN</name>
<reference evidence="1" key="2">
    <citation type="journal article" date="2015" name="Fish Shellfish Immunol.">
        <title>Early steps in the European eel (Anguilla anguilla)-Vibrio vulnificus interaction in the gills: Role of the RtxA13 toxin.</title>
        <authorList>
            <person name="Callol A."/>
            <person name="Pajuelo D."/>
            <person name="Ebbesson L."/>
            <person name="Teles M."/>
            <person name="MacKenzie S."/>
            <person name="Amaro C."/>
        </authorList>
    </citation>
    <scope>NUCLEOTIDE SEQUENCE</scope>
</reference>
<accession>A0A0E9W5F6</accession>
<dbReference type="EMBL" id="GBXM01022980">
    <property type="protein sequence ID" value="JAH85597.1"/>
    <property type="molecule type" value="Transcribed_RNA"/>
</dbReference>